<evidence type="ECO:0000313" key="1">
    <source>
        <dbReference type="EMBL" id="RXK36730.1"/>
    </source>
</evidence>
<dbReference type="Proteomes" id="UP000289152">
    <property type="component" value="Unassembled WGS sequence"/>
</dbReference>
<sequence>MASHMVFRTVPATRTDPTPENTVLAYYTYLQHKRPALRLSTVPDELSVEGERVLAAFEEASLPIMRRRDKTAAERIQLLELAAEKELSSSESRGNNDCTIIIVYNLVEMVKNQIRDEEAVTTEYLKSFPSPTGLPDNLQFALVTSGSRASDDGTMIDIVVTHIPDTNNTHIAWFSDEEKTPKSALHIWENSL</sequence>
<dbReference type="VEuPathDB" id="FungiDB:TREMEDRAFT_63940"/>
<gene>
    <name evidence="1" type="ORF">M231_05965</name>
</gene>
<name>A0A4Q1BGP2_TREME</name>
<comment type="caution">
    <text evidence="1">The sequence shown here is derived from an EMBL/GenBank/DDBJ whole genome shotgun (WGS) entry which is preliminary data.</text>
</comment>
<accession>A0A4Q1BGP2</accession>
<organism evidence="1 2">
    <name type="scientific">Tremella mesenterica</name>
    <name type="common">Jelly fungus</name>
    <dbReference type="NCBI Taxonomy" id="5217"/>
    <lineage>
        <taxon>Eukaryota</taxon>
        <taxon>Fungi</taxon>
        <taxon>Dikarya</taxon>
        <taxon>Basidiomycota</taxon>
        <taxon>Agaricomycotina</taxon>
        <taxon>Tremellomycetes</taxon>
        <taxon>Tremellales</taxon>
        <taxon>Tremellaceae</taxon>
        <taxon>Tremella</taxon>
    </lineage>
</organism>
<proteinExistence type="predicted"/>
<protein>
    <submittedName>
        <fullName evidence="1">Uncharacterized protein</fullName>
    </submittedName>
</protein>
<dbReference type="EMBL" id="SDIL01000088">
    <property type="protein sequence ID" value="RXK36730.1"/>
    <property type="molecule type" value="Genomic_DNA"/>
</dbReference>
<evidence type="ECO:0000313" key="2">
    <source>
        <dbReference type="Proteomes" id="UP000289152"/>
    </source>
</evidence>
<keyword evidence="2" id="KW-1185">Reference proteome</keyword>
<reference evidence="1 2" key="1">
    <citation type="submission" date="2016-06" db="EMBL/GenBank/DDBJ databases">
        <title>Evolution of pathogenesis and genome organization in the Tremellales.</title>
        <authorList>
            <person name="Cuomo C."/>
            <person name="Litvintseva A."/>
            <person name="Heitman J."/>
            <person name="Chen Y."/>
            <person name="Sun S."/>
            <person name="Springer D."/>
            <person name="Dromer F."/>
            <person name="Young S."/>
            <person name="Zeng Q."/>
            <person name="Chapman S."/>
            <person name="Gujja S."/>
            <person name="Saif S."/>
            <person name="Birren B."/>
        </authorList>
    </citation>
    <scope>NUCLEOTIDE SEQUENCE [LARGE SCALE GENOMIC DNA]</scope>
    <source>
        <strain evidence="1 2">ATCC 28783</strain>
    </source>
</reference>
<dbReference type="InParanoid" id="A0A4Q1BGP2"/>
<dbReference type="AlphaFoldDB" id="A0A4Q1BGP2"/>